<keyword evidence="8 13" id="KW-0560">Oxidoreductase</keyword>
<dbReference type="InterPro" id="IPR002912">
    <property type="entry name" value="ACT_dom"/>
</dbReference>
<dbReference type="SUPFAM" id="SSF55021">
    <property type="entry name" value="ACT-like"/>
    <property type="match status" value="1"/>
</dbReference>
<dbReference type="InterPro" id="IPR045865">
    <property type="entry name" value="ACT-like_dom_sf"/>
</dbReference>
<evidence type="ECO:0000313" key="16">
    <source>
        <dbReference type="Proteomes" id="UP000253934"/>
    </source>
</evidence>
<keyword evidence="13" id="KW-0028">Amino-acid biosynthesis</keyword>
<evidence type="ECO:0000256" key="1">
    <source>
        <dbReference type="ARBA" id="ARBA00003800"/>
    </source>
</evidence>
<dbReference type="FunFam" id="3.40.50.720:FF:000021">
    <property type="entry name" value="D-3-phosphoglycerate dehydrogenase"/>
    <property type="match status" value="1"/>
</dbReference>
<evidence type="ECO:0000256" key="11">
    <source>
        <dbReference type="ARBA" id="ARBA00048126"/>
    </source>
</evidence>
<dbReference type="InterPro" id="IPR045626">
    <property type="entry name" value="PGDH_ASB_dom"/>
</dbReference>
<dbReference type="EC" id="1.1.1.95" evidence="13"/>
<evidence type="ECO:0000256" key="2">
    <source>
        <dbReference type="ARBA" id="ARBA00005216"/>
    </source>
</evidence>
<keyword evidence="9 13" id="KW-0520">NAD</keyword>
<dbReference type="PANTHER" id="PTHR42938:SF22">
    <property type="entry name" value="D-3-PHOSPHOGLYCERATE DEHYDROGENASE"/>
    <property type="match status" value="1"/>
</dbReference>
<dbReference type="SUPFAM" id="SSF52283">
    <property type="entry name" value="Formate/glycerate dehydrogenase catalytic domain-like"/>
    <property type="match status" value="1"/>
</dbReference>
<dbReference type="InterPro" id="IPR036291">
    <property type="entry name" value="NAD(P)-bd_dom_sf"/>
</dbReference>
<dbReference type="SUPFAM" id="SSF143548">
    <property type="entry name" value="Serine metabolism enzymes domain"/>
    <property type="match status" value="1"/>
</dbReference>
<comment type="similarity">
    <text evidence="3 13">Belongs to the D-isomer specific 2-hydroxyacid dehydrogenase family.</text>
</comment>
<keyword evidence="6" id="KW-0597">Phosphoprotein</keyword>
<dbReference type="GO" id="GO:0006564">
    <property type="term" value="P:L-serine biosynthetic process"/>
    <property type="evidence" value="ECO:0007669"/>
    <property type="project" value="UniProtKB-UniRule"/>
</dbReference>
<proteinExistence type="inferred from homology"/>
<organism evidence="15 16">
    <name type="scientific">Spirobacillus cienkowskii</name>
    <dbReference type="NCBI Taxonomy" id="495820"/>
    <lineage>
        <taxon>Bacteria</taxon>
        <taxon>Pseudomonadati</taxon>
        <taxon>Bdellovibrionota</taxon>
        <taxon>Oligoflexia</taxon>
        <taxon>Silvanigrellales</taxon>
        <taxon>Spirobacillus</taxon>
    </lineage>
</organism>
<dbReference type="AlphaFoldDB" id="A0A369KZM7"/>
<evidence type="ECO:0000256" key="9">
    <source>
        <dbReference type="ARBA" id="ARBA00023027"/>
    </source>
</evidence>
<dbReference type="InterPro" id="IPR006236">
    <property type="entry name" value="PGDH"/>
</dbReference>
<dbReference type="UniPathway" id="UPA00135">
    <property type="reaction ID" value="UER00196"/>
</dbReference>
<dbReference type="Gene3D" id="3.30.1330.90">
    <property type="entry name" value="D-3-phosphoglycerate dehydrogenase, domain 3"/>
    <property type="match status" value="1"/>
</dbReference>
<comment type="catalytic activity">
    <reaction evidence="12 13">
        <text>(2R)-3-phosphoglycerate + NAD(+) = 3-phosphooxypyruvate + NADH + H(+)</text>
        <dbReference type="Rhea" id="RHEA:12641"/>
        <dbReference type="ChEBI" id="CHEBI:15378"/>
        <dbReference type="ChEBI" id="CHEBI:18110"/>
        <dbReference type="ChEBI" id="CHEBI:57540"/>
        <dbReference type="ChEBI" id="CHEBI:57945"/>
        <dbReference type="ChEBI" id="CHEBI:58272"/>
        <dbReference type="EC" id="1.1.1.95"/>
    </reaction>
</comment>
<keyword evidence="16" id="KW-1185">Reference proteome</keyword>
<dbReference type="EMBL" id="QOVW01000058">
    <property type="protein sequence ID" value="RDB36656.1"/>
    <property type="molecule type" value="Genomic_DNA"/>
</dbReference>
<evidence type="ECO:0000256" key="13">
    <source>
        <dbReference type="RuleBase" id="RU363003"/>
    </source>
</evidence>
<evidence type="ECO:0000256" key="10">
    <source>
        <dbReference type="ARBA" id="ARBA00023299"/>
    </source>
</evidence>
<name>A0A369KZM7_9BACT</name>
<evidence type="ECO:0000256" key="5">
    <source>
        <dbReference type="ARBA" id="ARBA00021582"/>
    </source>
</evidence>
<evidence type="ECO:0000259" key="14">
    <source>
        <dbReference type="PROSITE" id="PS51671"/>
    </source>
</evidence>
<gene>
    <name evidence="15" type="ORF">DCC88_04315</name>
</gene>
<comment type="pathway">
    <text evidence="2 13">Amino-acid biosynthesis; L-serine biosynthesis; L-serine from 3-phospho-D-glycerate: step 1/3.</text>
</comment>
<dbReference type="InterPro" id="IPR006139">
    <property type="entry name" value="D-isomer_2_OHA_DH_cat_dom"/>
</dbReference>
<evidence type="ECO:0000313" key="15">
    <source>
        <dbReference type="EMBL" id="RDB36656.1"/>
    </source>
</evidence>
<dbReference type="SUPFAM" id="SSF51735">
    <property type="entry name" value="NAD(P)-binding Rossmann-fold domains"/>
    <property type="match status" value="1"/>
</dbReference>
<dbReference type="Proteomes" id="UP000253934">
    <property type="component" value="Unassembled WGS sequence"/>
</dbReference>
<evidence type="ECO:0000256" key="8">
    <source>
        <dbReference type="ARBA" id="ARBA00023002"/>
    </source>
</evidence>
<sequence>MEKSVKILITGKLHDIALQLLKNPPPELAVTEPLEVVYIPDAPKDVILKEIENTKVLISRSETDVDETLLRAGKKLSVIARAAVGYGNINCELATELGILVVNTPGKNTNSAAELTLGLLLALFRKIPSAHFSTQQGSWNRHAFTGLELGGKTIGIVGLGNVGHRVAKFAKGFDMRVIAYDPYISDDIFKRHHVERKNSLEELLSESNILTVHVPLNKETKNMIADAELKKLPKGSVVLNLARGGIILEKALLQNLNDGQISFAGIDTFENEPSPLPELISHSNVIVTPHIGASTQEAQFRIGETIAVQVLKSLRGEIVDYPVNLPHISIIGSGNLRKLSVLVEKTSHVAAQIFDFLPCSLKLKIAANVSQNDLQILKLSCIKGFLTHASDEFVSYVNAERILARRGLTIELELLTTSEHQNEILVEIDGSKTNEHISVGAVLYNGQHERLCSINDFLFEIEPDGDMIIMQNHDRPGVIGDVGSFLAKHEVNIAQFELSRNKRGGMAMSLIRIDGALNNNIIAGLKKLPNLISARLVSGL</sequence>
<keyword evidence="10 13" id="KW-0718">Serine biosynthesis</keyword>
<dbReference type="Pfam" id="PF00389">
    <property type="entry name" value="2-Hacid_dh"/>
    <property type="match status" value="1"/>
</dbReference>
<dbReference type="InterPro" id="IPR029009">
    <property type="entry name" value="ASB_dom_sf"/>
</dbReference>
<accession>A0A369KZM7</accession>
<dbReference type="NCBIfam" id="TIGR01327">
    <property type="entry name" value="PGDH"/>
    <property type="match status" value="1"/>
</dbReference>
<dbReference type="GO" id="GO:0051287">
    <property type="term" value="F:NAD binding"/>
    <property type="evidence" value="ECO:0007669"/>
    <property type="project" value="UniProtKB-UniRule"/>
</dbReference>
<evidence type="ECO:0000256" key="3">
    <source>
        <dbReference type="ARBA" id="ARBA00005854"/>
    </source>
</evidence>
<dbReference type="PANTHER" id="PTHR42938">
    <property type="entry name" value="FORMATE DEHYDROGENASE 1"/>
    <property type="match status" value="1"/>
</dbReference>
<dbReference type="PROSITE" id="PS51671">
    <property type="entry name" value="ACT"/>
    <property type="match status" value="1"/>
</dbReference>
<dbReference type="Pfam" id="PF02826">
    <property type="entry name" value="2-Hacid_dh_C"/>
    <property type="match status" value="1"/>
</dbReference>
<reference evidence="15" key="1">
    <citation type="submission" date="2018-04" db="EMBL/GenBank/DDBJ databases">
        <title>Draft genome sequence of the Candidatus Spirobacillus cienkowskii, a pathogen of freshwater Daphnia species, reconstructed from hemolymph metagenomic reads.</title>
        <authorList>
            <person name="Bresciani L."/>
            <person name="Lemos L.N."/>
            <person name="Wale N."/>
            <person name="Lin J.Y."/>
            <person name="Fernandes G.R."/>
            <person name="Duffy M.A."/>
            <person name="Rodrigues J.M."/>
        </authorList>
    </citation>
    <scope>NUCLEOTIDE SEQUENCE [LARGE SCALE GENOMIC DNA]</scope>
    <source>
        <strain evidence="15">Binning01</strain>
    </source>
</reference>
<comment type="caution">
    <text evidence="15">The sequence shown here is derived from an EMBL/GenBank/DDBJ whole genome shotgun (WGS) entry which is preliminary data.</text>
</comment>
<protein>
    <recommendedName>
        <fullName evidence="5 13">D-3-phosphoglycerate dehydrogenase</fullName>
        <ecNumber evidence="13">1.1.1.95</ecNumber>
    </recommendedName>
</protein>
<comment type="catalytic activity">
    <reaction evidence="11">
        <text>(R)-2-hydroxyglutarate + NAD(+) = 2-oxoglutarate + NADH + H(+)</text>
        <dbReference type="Rhea" id="RHEA:49612"/>
        <dbReference type="ChEBI" id="CHEBI:15378"/>
        <dbReference type="ChEBI" id="CHEBI:15801"/>
        <dbReference type="ChEBI" id="CHEBI:16810"/>
        <dbReference type="ChEBI" id="CHEBI:57540"/>
        <dbReference type="ChEBI" id="CHEBI:57945"/>
        <dbReference type="EC" id="1.1.1.399"/>
    </reaction>
</comment>
<comment type="function">
    <text evidence="1">Catalyzes the reversible oxidation of 3-phospho-D-glycerate to 3-phosphonooxypyruvate, the first step of the phosphorylated L-serine biosynthesis pathway. Also catalyzes the reversible oxidation of 2-hydroxyglutarate to 2-oxoglutarate.</text>
</comment>
<dbReference type="Pfam" id="PF01842">
    <property type="entry name" value="ACT"/>
    <property type="match status" value="1"/>
</dbReference>
<dbReference type="InterPro" id="IPR029752">
    <property type="entry name" value="D-isomer_DH_CS1"/>
</dbReference>
<evidence type="ECO:0000256" key="4">
    <source>
        <dbReference type="ARBA" id="ARBA00011881"/>
    </source>
</evidence>
<dbReference type="CDD" id="cd12173">
    <property type="entry name" value="PGDH_4"/>
    <property type="match status" value="1"/>
</dbReference>
<evidence type="ECO:0000256" key="6">
    <source>
        <dbReference type="ARBA" id="ARBA00022553"/>
    </source>
</evidence>
<evidence type="ECO:0000256" key="12">
    <source>
        <dbReference type="ARBA" id="ARBA00048731"/>
    </source>
</evidence>
<dbReference type="PROSITE" id="PS00065">
    <property type="entry name" value="D_2_HYDROXYACID_DH_1"/>
    <property type="match status" value="1"/>
</dbReference>
<feature type="domain" description="ACT" evidence="14">
    <location>
        <begin position="467"/>
        <end position="539"/>
    </location>
</feature>
<dbReference type="Gene3D" id="3.40.50.720">
    <property type="entry name" value="NAD(P)-binding Rossmann-like Domain"/>
    <property type="match status" value="2"/>
</dbReference>
<dbReference type="CDD" id="cd04902">
    <property type="entry name" value="ACT_3PGDH-xct"/>
    <property type="match status" value="1"/>
</dbReference>
<comment type="subunit">
    <text evidence="4">Homotetramer.</text>
</comment>
<keyword evidence="7" id="KW-0007">Acetylation</keyword>
<dbReference type="GO" id="GO:0004617">
    <property type="term" value="F:phosphoglycerate dehydrogenase activity"/>
    <property type="evidence" value="ECO:0007669"/>
    <property type="project" value="UniProtKB-UniRule"/>
</dbReference>
<evidence type="ECO:0000256" key="7">
    <source>
        <dbReference type="ARBA" id="ARBA00022990"/>
    </source>
</evidence>
<dbReference type="Pfam" id="PF19304">
    <property type="entry name" value="PGDH_inter"/>
    <property type="match status" value="1"/>
</dbReference>
<dbReference type="InterPro" id="IPR006140">
    <property type="entry name" value="D-isomer_DH_NAD-bd"/>
</dbReference>
<dbReference type="Gene3D" id="3.30.70.260">
    <property type="match status" value="1"/>
</dbReference>